<accession>A0ABP8W9W4</accession>
<dbReference type="CDD" id="cd10148">
    <property type="entry name" value="CsoR-like_DUF156"/>
    <property type="match status" value="1"/>
</dbReference>
<evidence type="ECO:0000256" key="1">
    <source>
        <dbReference type="ARBA" id="ARBA00005428"/>
    </source>
</evidence>
<organism evidence="3 4">
    <name type="scientific">Nocardioides nanhaiensis</name>
    <dbReference type="NCBI Taxonomy" id="1476871"/>
    <lineage>
        <taxon>Bacteria</taxon>
        <taxon>Bacillati</taxon>
        <taxon>Actinomycetota</taxon>
        <taxon>Actinomycetes</taxon>
        <taxon>Propionibacteriales</taxon>
        <taxon>Nocardioidaceae</taxon>
        <taxon>Nocardioides</taxon>
    </lineage>
</organism>
<dbReference type="Proteomes" id="UP001500621">
    <property type="component" value="Unassembled WGS sequence"/>
</dbReference>
<name>A0ABP8W9W4_9ACTN</name>
<sequence length="80" mass="8707">MAGVVNRLKRAQGQLSGVLDMIEAGRDVESVLQQLKAVTRALDRAAYVALVTELTSTIPPEAGIATEDLERAERLFLTLR</sequence>
<dbReference type="PANTHER" id="PTHR33677">
    <property type="entry name" value="TRANSCRIPTIONAL REPRESSOR FRMR-RELATED"/>
    <property type="match status" value="1"/>
</dbReference>
<dbReference type="Gene3D" id="1.20.58.1000">
    <property type="entry name" value="Metal-sensitive repressor, helix protomer"/>
    <property type="match status" value="1"/>
</dbReference>
<dbReference type="EMBL" id="BAABIM010000002">
    <property type="protein sequence ID" value="GAA4682779.1"/>
    <property type="molecule type" value="Genomic_DNA"/>
</dbReference>
<evidence type="ECO:0000313" key="4">
    <source>
        <dbReference type="Proteomes" id="UP001500621"/>
    </source>
</evidence>
<comment type="caution">
    <text evidence="3">The sequence shown here is derived from an EMBL/GenBank/DDBJ whole genome shotgun (WGS) entry which is preliminary data.</text>
</comment>
<evidence type="ECO:0000256" key="2">
    <source>
        <dbReference type="ARBA" id="ARBA00023008"/>
    </source>
</evidence>
<comment type="similarity">
    <text evidence="1">Belongs to the CsoR family.</text>
</comment>
<evidence type="ECO:0000313" key="3">
    <source>
        <dbReference type="EMBL" id="GAA4682779.1"/>
    </source>
</evidence>
<protein>
    <submittedName>
        <fullName evidence="3">Metal-sensitive transcriptional regulator</fullName>
    </submittedName>
</protein>
<keyword evidence="2" id="KW-0186">Copper</keyword>
<reference evidence="4" key="1">
    <citation type="journal article" date="2019" name="Int. J. Syst. Evol. Microbiol.">
        <title>The Global Catalogue of Microorganisms (GCM) 10K type strain sequencing project: providing services to taxonomists for standard genome sequencing and annotation.</title>
        <authorList>
            <consortium name="The Broad Institute Genomics Platform"/>
            <consortium name="The Broad Institute Genome Sequencing Center for Infectious Disease"/>
            <person name="Wu L."/>
            <person name="Ma J."/>
        </authorList>
    </citation>
    <scope>NUCLEOTIDE SEQUENCE [LARGE SCALE GENOMIC DNA]</scope>
    <source>
        <strain evidence="4">JCM 18127</strain>
    </source>
</reference>
<dbReference type="InterPro" id="IPR003735">
    <property type="entry name" value="Metal_Tscrpt_repr"/>
</dbReference>
<gene>
    <name evidence="3" type="ORF">GCM10023226_19890</name>
</gene>
<dbReference type="Pfam" id="PF02583">
    <property type="entry name" value="Trns_repr_metal"/>
    <property type="match status" value="1"/>
</dbReference>
<keyword evidence="4" id="KW-1185">Reference proteome</keyword>
<proteinExistence type="inferred from homology"/>
<dbReference type="PANTHER" id="PTHR33677:SF5">
    <property type="entry name" value="TRANSCRIPTIONAL REPRESSOR FRMR"/>
    <property type="match status" value="1"/>
</dbReference>
<dbReference type="InterPro" id="IPR038390">
    <property type="entry name" value="Metal_Tscrpt_repr_sf"/>
</dbReference>